<gene>
    <name evidence="1" type="ORF">QAD02_009727</name>
</gene>
<evidence type="ECO:0000313" key="1">
    <source>
        <dbReference type="EMBL" id="KAJ8668064.1"/>
    </source>
</evidence>
<protein>
    <submittedName>
        <fullName evidence="1">Uncharacterized protein</fullName>
    </submittedName>
</protein>
<reference evidence="1" key="1">
    <citation type="submission" date="2023-04" db="EMBL/GenBank/DDBJ databases">
        <title>A chromosome-level genome assembly of the parasitoid wasp Eretmocerus hayati.</title>
        <authorList>
            <person name="Zhong Y."/>
            <person name="Liu S."/>
            <person name="Liu Y."/>
        </authorList>
    </citation>
    <scope>NUCLEOTIDE SEQUENCE</scope>
    <source>
        <strain evidence="1">ZJU_SS_LIU_2023</strain>
    </source>
</reference>
<organism evidence="1 2">
    <name type="scientific">Eretmocerus hayati</name>
    <dbReference type="NCBI Taxonomy" id="131215"/>
    <lineage>
        <taxon>Eukaryota</taxon>
        <taxon>Metazoa</taxon>
        <taxon>Ecdysozoa</taxon>
        <taxon>Arthropoda</taxon>
        <taxon>Hexapoda</taxon>
        <taxon>Insecta</taxon>
        <taxon>Pterygota</taxon>
        <taxon>Neoptera</taxon>
        <taxon>Endopterygota</taxon>
        <taxon>Hymenoptera</taxon>
        <taxon>Apocrita</taxon>
        <taxon>Proctotrupomorpha</taxon>
        <taxon>Chalcidoidea</taxon>
        <taxon>Aphelinidae</taxon>
        <taxon>Aphelininae</taxon>
        <taxon>Eretmocerus</taxon>
    </lineage>
</organism>
<proteinExistence type="predicted"/>
<dbReference type="Proteomes" id="UP001239111">
    <property type="component" value="Chromosome 4"/>
</dbReference>
<name>A0ACC2NA57_9HYME</name>
<comment type="caution">
    <text evidence="1">The sequence shown here is derived from an EMBL/GenBank/DDBJ whole genome shotgun (WGS) entry which is preliminary data.</text>
</comment>
<evidence type="ECO:0000313" key="2">
    <source>
        <dbReference type="Proteomes" id="UP001239111"/>
    </source>
</evidence>
<accession>A0ACC2NA57</accession>
<sequence>MAYERRKLSIMMLGFLIVVQIFGLGLADCNCNQGNYCVAGCNHVIQRHHLPHLFSIDGDESSETDVKELPSTDVSFMRKSCVRGCKFFDIVDQSVDTEPIKNLNNSMEDCLTMCDEEYVDKNEQKMGCRLGCRMRIHRLDHQQTDEERPKSLFDRRSEPIFYLLIDLVDDQGLSKKIFMADKHEADRDLDEGGSADISVSSSWADALRVFQAMIKGTESSDYGVLAESVPDESDKPTTSLPGSDWLRCASRHTGIPGWLLAFAIAAAALSALWLCLAPEKPTDCYEKVTLVKPDDTCKLTVYLPDEAPLHKKPPPKYHEVVDIDDPNIQV</sequence>
<keyword evidence="2" id="KW-1185">Reference proteome</keyword>
<dbReference type="EMBL" id="CM056744">
    <property type="protein sequence ID" value="KAJ8668064.1"/>
    <property type="molecule type" value="Genomic_DNA"/>
</dbReference>